<dbReference type="Proteomes" id="UP001175226">
    <property type="component" value="Unassembled WGS sequence"/>
</dbReference>
<evidence type="ECO:0000313" key="2">
    <source>
        <dbReference type="Proteomes" id="UP001175226"/>
    </source>
</evidence>
<accession>A0AA39MGW8</accession>
<protein>
    <submittedName>
        <fullName evidence="1">Uncharacterized protein</fullName>
    </submittedName>
</protein>
<name>A0AA39MGW8_9AGAR</name>
<evidence type="ECO:0000313" key="1">
    <source>
        <dbReference type="EMBL" id="KAK0433294.1"/>
    </source>
</evidence>
<gene>
    <name evidence="1" type="ORF">EV421DRAFT_1442171</name>
</gene>
<proteinExistence type="predicted"/>
<keyword evidence="2" id="KW-1185">Reference proteome</keyword>
<dbReference type="EMBL" id="JAUEPT010000083">
    <property type="protein sequence ID" value="KAK0433294.1"/>
    <property type="molecule type" value="Genomic_DNA"/>
</dbReference>
<comment type="caution">
    <text evidence="1">The sequence shown here is derived from an EMBL/GenBank/DDBJ whole genome shotgun (WGS) entry which is preliminary data.</text>
</comment>
<reference evidence="1" key="1">
    <citation type="submission" date="2023-06" db="EMBL/GenBank/DDBJ databases">
        <authorList>
            <consortium name="Lawrence Berkeley National Laboratory"/>
            <person name="Ahrendt S."/>
            <person name="Sahu N."/>
            <person name="Indic B."/>
            <person name="Wong-Bajracharya J."/>
            <person name="Merenyi Z."/>
            <person name="Ke H.-M."/>
            <person name="Monk M."/>
            <person name="Kocsube S."/>
            <person name="Drula E."/>
            <person name="Lipzen A."/>
            <person name="Balint B."/>
            <person name="Henrissat B."/>
            <person name="Andreopoulos B."/>
            <person name="Martin F.M."/>
            <person name="Harder C.B."/>
            <person name="Rigling D."/>
            <person name="Ford K.L."/>
            <person name="Foster G.D."/>
            <person name="Pangilinan J."/>
            <person name="Papanicolaou A."/>
            <person name="Barry K."/>
            <person name="LaButti K."/>
            <person name="Viragh M."/>
            <person name="Koriabine M."/>
            <person name="Yan M."/>
            <person name="Riley R."/>
            <person name="Champramary S."/>
            <person name="Plett K.L."/>
            <person name="Tsai I.J."/>
            <person name="Slot J."/>
            <person name="Sipos G."/>
            <person name="Plett J."/>
            <person name="Nagy L.G."/>
            <person name="Grigoriev I.V."/>
        </authorList>
    </citation>
    <scope>NUCLEOTIDE SEQUENCE</scope>
    <source>
        <strain evidence="1">FPL87.14</strain>
    </source>
</reference>
<dbReference type="AlphaFoldDB" id="A0AA39MGW8"/>
<sequence>MWLQGLDDKDDVEHRALFYHQVGCSCPSFQFIVRPLFPGLPCFTKPFLPCPVLVSCVCVSLCSRASWFLCLRSGCVLVHRCSCVCVTVVFLFRCVVSRPCIVLAFPSHSWSWARVPCLIPWGPCVMSHSCVWSCLVACHLPWRACLPFPLCHL</sequence>
<organism evidence="1 2">
    <name type="scientific">Armillaria borealis</name>
    <dbReference type="NCBI Taxonomy" id="47425"/>
    <lineage>
        <taxon>Eukaryota</taxon>
        <taxon>Fungi</taxon>
        <taxon>Dikarya</taxon>
        <taxon>Basidiomycota</taxon>
        <taxon>Agaricomycotina</taxon>
        <taxon>Agaricomycetes</taxon>
        <taxon>Agaricomycetidae</taxon>
        <taxon>Agaricales</taxon>
        <taxon>Marasmiineae</taxon>
        <taxon>Physalacriaceae</taxon>
        <taxon>Armillaria</taxon>
    </lineage>
</organism>